<protein>
    <submittedName>
        <fullName evidence="2">Uncharacterized protein</fullName>
    </submittedName>
</protein>
<dbReference type="Proteomes" id="UP001165085">
    <property type="component" value="Unassembled WGS sequence"/>
</dbReference>
<comment type="caution">
    <text evidence="2">The sequence shown here is derived from an EMBL/GenBank/DDBJ whole genome shotgun (WGS) entry which is preliminary data.</text>
</comment>
<feature type="compositionally biased region" description="Acidic residues" evidence="1">
    <location>
        <begin position="294"/>
        <end position="318"/>
    </location>
</feature>
<feature type="region of interest" description="Disordered" evidence="1">
    <location>
        <begin position="293"/>
        <end position="318"/>
    </location>
</feature>
<evidence type="ECO:0000256" key="1">
    <source>
        <dbReference type="SAM" id="MobiDB-lite"/>
    </source>
</evidence>
<proteinExistence type="predicted"/>
<gene>
    <name evidence="2" type="ORF">TrST_g2782</name>
</gene>
<accession>A0A9W7BE98</accession>
<dbReference type="AlphaFoldDB" id="A0A9W7BE98"/>
<keyword evidence="3" id="KW-1185">Reference proteome</keyword>
<sequence>MPPQICPIPTYTHSVGSAIPIDLLRSTFASKTGPSVLLLKPPKRKRETDSADAKWSLLKSYYNSTLLKSKDRESITVENVKNSSSPDVFKTSKGYTSFILQDLKVSTLESHLSLPLSLRIPGETPALWSFIGRGSNVGRPLHTDAVTSTFTYHYQYLGSKTWTLKPTKGLAQRLNVEEAKRKVTVNEGEWILLDTRVWFHCTEMSSDSVSFARDVHFGEGSEGGAKTENTNVDGIYAVEDVEAGTVVFTEEDAPDGELCFVSEGANCEVVELEEGGRAVVTVRDVKVGEFFTVLEDDDDDDDDDDNGDEEEEFEEEET</sequence>
<organism evidence="2 3">
    <name type="scientific">Triparma strigata</name>
    <dbReference type="NCBI Taxonomy" id="1606541"/>
    <lineage>
        <taxon>Eukaryota</taxon>
        <taxon>Sar</taxon>
        <taxon>Stramenopiles</taxon>
        <taxon>Ochrophyta</taxon>
        <taxon>Bolidophyceae</taxon>
        <taxon>Parmales</taxon>
        <taxon>Triparmaceae</taxon>
        <taxon>Triparma</taxon>
    </lineage>
</organism>
<evidence type="ECO:0000313" key="2">
    <source>
        <dbReference type="EMBL" id="GMH85163.1"/>
    </source>
</evidence>
<reference evidence="3" key="1">
    <citation type="journal article" date="2023" name="Commun. Biol.">
        <title>Genome analysis of Parmales, the sister group of diatoms, reveals the evolutionary specialization of diatoms from phago-mixotrophs to photoautotrophs.</title>
        <authorList>
            <person name="Ban H."/>
            <person name="Sato S."/>
            <person name="Yoshikawa S."/>
            <person name="Yamada K."/>
            <person name="Nakamura Y."/>
            <person name="Ichinomiya M."/>
            <person name="Sato N."/>
            <person name="Blanc-Mathieu R."/>
            <person name="Endo H."/>
            <person name="Kuwata A."/>
            <person name="Ogata H."/>
        </authorList>
    </citation>
    <scope>NUCLEOTIDE SEQUENCE [LARGE SCALE GENOMIC DNA]</scope>
    <source>
        <strain evidence="3">NIES 3701</strain>
    </source>
</reference>
<evidence type="ECO:0000313" key="3">
    <source>
        <dbReference type="Proteomes" id="UP001165085"/>
    </source>
</evidence>
<dbReference type="EMBL" id="BRXY01000299">
    <property type="protein sequence ID" value="GMH85163.1"/>
    <property type="molecule type" value="Genomic_DNA"/>
</dbReference>
<name>A0A9W7BE98_9STRA</name>
<dbReference type="OrthoDB" id="10063099at2759"/>